<feature type="signal peptide" evidence="1">
    <location>
        <begin position="1"/>
        <end position="22"/>
    </location>
</feature>
<feature type="chain" id="PRO_5046973565" description="BACON domain-containing protein" evidence="1">
    <location>
        <begin position="23"/>
        <end position="274"/>
    </location>
</feature>
<evidence type="ECO:0000313" key="2">
    <source>
        <dbReference type="EMBL" id="MBC5620992.1"/>
    </source>
</evidence>
<keyword evidence="3" id="KW-1185">Reference proteome</keyword>
<name>A0ABR7CZ96_9BACT</name>
<comment type="caution">
    <text evidence="2">The sequence shown here is derived from an EMBL/GenBank/DDBJ whole genome shotgun (WGS) entry which is preliminary data.</text>
</comment>
<keyword evidence="1" id="KW-0732">Signal</keyword>
<dbReference type="PROSITE" id="PS51257">
    <property type="entry name" value="PROKAR_LIPOPROTEIN"/>
    <property type="match status" value="1"/>
</dbReference>
<evidence type="ECO:0000313" key="3">
    <source>
        <dbReference type="Proteomes" id="UP000646484"/>
    </source>
</evidence>
<proteinExistence type="predicted"/>
<organism evidence="2 3">
    <name type="scientific">Butyricimonas hominis</name>
    <dbReference type="NCBI Taxonomy" id="2763032"/>
    <lineage>
        <taxon>Bacteria</taxon>
        <taxon>Pseudomonadati</taxon>
        <taxon>Bacteroidota</taxon>
        <taxon>Bacteroidia</taxon>
        <taxon>Bacteroidales</taxon>
        <taxon>Odoribacteraceae</taxon>
        <taxon>Butyricimonas</taxon>
    </lineage>
</organism>
<gene>
    <name evidence="2" type="ORF">H8S64_07770</name>
</gene>
<protein>
    <recommendedName>
        <fullName evidence="4">BACON domain-containing protein</fullName>
    </recommendedName>
</protein>
<evidence type="ECO:0000256" key="1">
    <source>
        <dbReference type="SAM" id="SignalP"/>
    </source>
</evidence>
<dbReference type="EMBL" id="JACOOH010000003">
    <property type="protein sequence ID" value="MBC5620992.1"/>
    <property type="molecule type" value="Genomic_DNA"/>
</dbReference>
<reference evidence="2 3" key="1">
    <citation type="submission" date="2020-08" db="EMBL/GenBank/DDBJ databases">
        <title>Genome public.</title>
        <authorList>
            <person name="Liu C."/>
            <person name="Sun Q."/>
        </authorList>
    </citation>
    <scope>NUCLEOTIDE SEQUENCE [LARGE SCALE GENOMIC DNA]</scope>
    <source>
        <strain evidence="2 3">NSJ-56</strain>
    </source>
</reference>
<evidence type="ECO:0008006" key="4">
    <source>
        <dbReference type="Google" id="ProtNLM"/>
    </source>
</evidence>
<sequence length="274" mass="30692">MRIAGVCLPVLLNLVFVFTSCSDDKDESLKILDPSGVNTLTEVNVSVGESWIRVSGGDGEYSVVSGNKEIADVSVDKDVMEVRAYRLGDTEITLADRAGEQIKLPLHVEAKKRALEVKRVAVYVETEDADVKEMLEEELRAKFPVSEGGRYGLMQEKWSSTRYEGKLVVYPGTSNDESYPGTFVWDRNVKPERLTFEYNGVTHVYELPVKGLPEGGESEAGKMIHGDELFEGKSVARDLGPVQAWMGEDFTEQYRRDYPNVTRVISLEYVSFSR</sequence>
<accession>A0ABR7CZ96</accession>
<dbReference type="RefSeq" id="WP_186975629.1">
    <property type="nucleotide sequence ID" value="NZ_JACOOH010000003.1"/>
</dbReference>
<dbReference type="Proteomes" id="UP000646484">
    <property type="component" value="Unassembled WGS sequence"/>
</dbReference>